<protein>
    <submittedName>
        <fullName evidence="1">Anaphase-promoting complex subunit 9</fullName>
    </submittedName>
</protein>
<keyword evidence="2" id="KW-1185">Reference proteome</keyword>
<dbReference type="EMBL" id="CP034458">
    <property type="protein sequence ID" value="QBM88173.1"/>
    <property type="molecule type" value="Genomic_DNA"/>
</dbReference>
<dbReference type="GO" id="GO:0005680">
    <property type="term" value="C:anaphase-promoting complex"/>
    <property type="evidence" value="ECO:0007669"/>
    <property type="project" value="InterPro"/>
</dbReference>
<dbReference type="Proteomes" id="UP000292447">
    <property type="component" value="Chromosome III"/>
</dbReference>
<dbReference type="Pfam" id="PF12856">
    <property type="entry name" value="ANAPC9"/>
    <property type="match status" value="1"/>
</dbReference>
<proteinExistence type="predicted"/>
<sequence>MADDKSKLNLPRLRVPSHTFNDTSYNSLPNVSQRTVSSSTLLLSTPSNNIRRVQQQMNHARPSFAVSKQKPAELRVSGVSSTAATTRKLLNLQQLRRAPSNPQPFVLRKPTALANYDYSVFASSQDDDFSGSATTLVKDSQIKAWESAEKVSADIIFDDDSLEDTADHLEDDLEEENETVFADTKSDPKVDDGERPCLLTSIPHYTKGELKVIIQNFEKLRTCTSPPNYYDVEDTERKELWLYQQQQNVTQERAFTTNHTLLGKRKVQVFHKKEFLHKLFGYCNNINQECITNNTSYSACDNSFSAQKAFHEDKEEILGLLAEDKAFEEELKVAKESFTALTSKANDTTGCEKRYFDQPMDNLDLLDMTNSWLTSSYEKQTASYGSEGSDAEPDDHPEVLAHTIGLLKQRVKEAYDDPAESRVF</sequence>
<evidence type="ECO:0000313" key="2">
    <source>
        <dbReference type="Proteomes" id="UP000292447"/>
    </source>
</evidence>
<gene>
    <name evidence="1" type="primary">MPUL0C01370</name>
    <name evidence="1" type="ORF">METSCH_C01370</name>
</gene>
<dbReference type="InterPro" id="IPR024274">
    <property type="entry name" value="APC9"/>
</dbReference>
<evidence type="ECO:0000313" key="1">
    <source>
        <dbReference type="EMBL" id="QBM88173.1"/>
    </source>
</evidence>
<reference evidence="2" key="1">
    <citation type="submission" date="2019-03" db="EMBL/GenBank/DDBJ databases">
        <title>Snf2 controls pulcherriminic acid biosynthesis and connects pigmentation and antifungal activity of the yeast Metschnikowia pulcherrima.</title>
        <authorList>
            <person name="Gore-Lloyd D."/>
            <person name="Sumann I."/>
            <person name="Brachmann A.O."/>
            <person name="Schneeberger K."/>
            <person name="Ortiz-Merino R.A."/>
            <person name="Moreno-Beltran M."/>
            <person name="Schlaefli M."/>
            <person name="Kirner P."/>
            <person name="Santos Kron A."/>
            <person name="Wolfe K.H."/>
            <person name="Piel J."/>
            <person name="Ahrens C.H."/>
            <person name="Henk D."/>
            <person name="Freimoser F.M."/>
        </authorList>
    </citation>
    <scope>NUCLEOTIDE SEQUENCE [LARGE SCALE GENOMIC DNA]</scope>
    <source>
        <strain evidence="2">APC 1.2</strain>
    </source>
</reference>
<accession>A0A4V1AE69</accession>
<organism evidence="1 2">
    <name type="scientific">Metschnikowia aff. pulcherrima</name>
    <dbReference type="NCBI Taxonomy" id="2163413"/>
    <lineage>
        <taxon>Eukaryota</taxon>
        <taxon>Fungi</taxon>
        <taxon>Dikarya</taxon>
        <taxon>Ascomycota</taxon>
        <taxon>Saccharomycotina</taxon>
        <taxon>Pichiomycetes</taxon>
        <taxon>Metschnikowiaceae</taxon>
        <taxon>Metschnikowia</taxon>
    </lineage>
</organism>
<dbReference type="AlphaFoldDB" id="A0A4V1AE69"/>
<name>A0A4V1AE69_9ASCO</name>